<keyword evidence="1" id="KW-0812">Transmembrane</keyword>
<keyword evidence="3" id="KW-1185">Reference proteome</keyword>
<feature type="transmembrane region" description="Helical" evidence="1">
    <location>
        <begin position="103"/>
        <end position="125"/>
    </location>
</feature>
<dbReference type="Proteomes" id="UP000280296">
    <property type="component" value="Unassembled WGS sequence"/>
</dbReference>
<accession>A0A432MIL3</accession>
<feature type="transmembrane region" description="Helical" evidence="1">
    <location>
        <begin position="31"/>
        <end position="57"/>
    </location>
</feature>
<evidence type="ECO:0000313" key="2">
    <source>
        <dbReference type="EMBL" id="RUL87038.1"/>
    </source>
</evidence>
<evidence type="ECO:0000256" key="1">
    <source>
        <dbReference type="SAM" id="Phobius"/>
    </source>
</evidence>
<reference evidence="2 3" key="1">
    <citation type="submission" date="2018-12" db="EMBL/GenBank/DDBJ databases">
        <authorList>
            <person name="Toschakov S.V."/>
        </authorList>
    </citation>
    <scope>NUCLEOTIDE SEQUENCE [LARGE SCALE GENOMIC DNA]</scope>
    <source>
        <strain evidence="2 3">GM2012</strain>
    </source>
</reference>
<feature type="transmembrane region" description="Helical" evidence="1">
    <location>
        <begin position="77"/>
        <end position="97"/>
    </location>
</feature>
<keyword evidence="1" id="KW-1133">Transmembrane helix</keyword>
<comment type="caution">
    <text evidence="2">The sequence shown here is derived from an EMBL/GenBank/DDBJ whole genome shotgun (WGS) entry which is preliminary data.</text>
</comment>
<dbReference type="EMBL" id="RYZH01000027">
    <property type="protein sequence ID" value="RUL87038.1"/>
    <property type="molecule type" value="Genomic_DNA"/>
</dbReference>
<name>A0A432MIL3_9BACT</name>
<proteinExistence type="predicted"/>
<feature type="transmembrane region" description="Helical" evidence="1">
    <location>
        <begin position="216"/>
        <end position="239"/>
    </location>
</feature>
<evidence type="ECO:0008006" key="4">
    <source>
        <dbReference type="Google" id="ProtNLM"/>
    </source>
</evidence>
<dbReference type="RefSeq" id="WP_126726224.1">
    <property type="nucleotide sequence ID" value="NZ_RYZH01000027.1"/>
</dbReference>
<gene>
    <name evidence="2" type="ORF">TsocGM_14695</name>
</gene>
<dbReference type="OrthoDB" id="128751at2"/>
<dbReference type="AlphaFoldDB" id="A0A432MIL3"/>
<organism evidence="2 3">
    <name type="scientific">Tautonia sociabilis</name>
    <dbReference type="NCBI Taxonomy" id="2080755"/>
    <lineage>
        <taxon>Bacteria</taxon>
        <taxon>Pseudomonadati</taxon>
        <taxon>Planctomycetota</taxon>
        <taxon>Planctomycetia</taxon>
        <taxon>Isosphaerales</taxon>
        <taxon>Isosphaeraceae</taxon>
        <taxon>Tautonia</taxon>
    </lineage>
</organism>
<evidence type="ECO:0000313" key="3">
    <source>
        <dbReference type="Proteomes" id="UP000280296"/>
    </source>
</evidence>
<sequence length="250" mass="27391">MKERDRLAATGLVALMLVLWLGFLVHRSPRFAGSAWGGVLGVAGALVMLVPLAYTVVKRIPPLKRAVTPRVSLRTLLTWHVYAGIVGPILGLLHTGHKFESPLGIALTAMMLLVVLSGFVGRYLMGQVSADIREKKELLTQLELAYRETAGELAAHPDQAALLRPVTGFWARLAAGLLVRDDDALAATPIRALRLAESMADLEYAIRNHGALKRAFARWAAFHIVTSLALYALLALHIWSGLYFGLRWFP</sequence>
<protein>
    <recommendedName>
        <fullName evidence="4">Iron reductase</fullName>
    </recommendedName>
</protein>
<keyword evidence="1" id="KW-0472">Membrane</keyword>
<reference evidence="2 3" key="2">
    <citation type="submission" date="2019-01" db="EMBL/GenBank/DDBJ databases">
        <title>Tautonia sociabilis, a novel thermotolerant planctomycete of Isosphaeraceae family, isolated from a 4000 m deep subterranean habitat.</title>
        <authorList>
            <person name="Kovaleva O.L."/>
            <person name="Elcheninov A.G."/>
            <person name="Van Heerden E."/>
            <person name="Toshchakov S.V."/>
            <person name="Novikov A."/>
            <person name="Bonch-Osmolovskaya E.A."/>
            <person name="Kublanov I.V."/>
        </authorList>
    </citation>
    <scope>NUCLEOTIDE SEQUENCE [LARGE SCALE GENOMIC DNA]</scope>
    <source>
        <strain evidence="2 3">GM2012</strain>
    </source>
</reference>
<feature type="transmembrane region" description="Helical" evidence="1">
    <location>
        <begin position="7"/>
        <end position="25"/>
    </location>
</feature>